<protein>
    <submittedName>
        <fullName evidence="2">Uncharacterized protein</fullName>
    </submittedName>
</protein>
<dbReference type="AlphaFoldDB" id="F9XEE1"/>
<evidence type="ECO:0000313" key="2">
    <source>
        <dbReference type="EMBL" id="EGP86326.1"/>
    </source>
</evidence>
<dbReference type="RefSeq" id="XP_003851350.1">
    <property type="nucleotide sequence ID" value="XM_003851302.1"/>
</dbReference>
<dbReference type="HOGENOM" id="CLU_1161942_0_0_1"/>
<dbReference type="InParanoid" id="F9XEE1"/>
<dbReference type="EMBL" id="CM001201">
    <property type="protein sequence ID" value="EGP86326.1"/>
    <property type="molecule type" value="Genomic_DNA"/>
</dbReference>
<dbReference type="eggNOG" id="ENOG502S65Q">
    <property type="taxonomic scope" value="Eukaryota"/>
</dbReference>
<dbReference type="OrthoDB" id="3656308at2759"/>
<organism evidence="2 3">
    <name type="scientific">Zymoseptoria tritici (strain CBS 115943 / IPO323)</name>
    <name type="common">Speckled leaf blotch fungus</name>
    <name type="synonym">Septoria tritici</name>
    <dbReference type="NCBI Taxonomy" id="336722"/>
    <lineage>
        <taxon>Eukaryota</taxon>
        <taxon>Fungi</taxon>
        <taxon>Dikarya</taxon>
        <taxon>Ascomycota</taxon>
        <taxon>Pezizomycotina</taxon>
        <taxon>Dothideomycetes</taxon>
        <taxon>Dothideomycetidae</taxon>
        <taxon>Mycosphaerellales</taxon>
        <taxon>Mycosphaerellaceae</taxon>
        <taxon>Zymoseptoria</taxon>
    </lineage>
</organism>
<sequence length="239" mass="25738">MWRPLGGPGTRVFWLCSGYDRAARTQTFAYSTSPCSTGVNKFLVPALANDPYVQMFCKSLPPRARYRPSDCPNSLKNLEYAKIQTFCECLKQRCAKPACPYGTSSCAKTCGGFCANFNTDCRNCGGCNQKCATGKRCVRGSCVSPQPASTTKSTTTASSRTTASTTTKSTTTASTPSTTPSSTTPAITNPPTTMPSTTTTAQQDMSYVDAFNDRFYDYTVHNSVHGHIDGDDDDLQLSS</sequence>
<feature type="compositionally biased region" description="Low complexity" evidence="1">
    <location>
        <begin position="144"/>
        <end position="200"/>
    </location>
</feature>
<feature type="region of interest" description="Disordered" evidence="1">
    <location>
        <begin position="140"/>
        <end position="201"/>
    </location>
</feature>
<evidence type="ECO:0000256" key="1">
    <source>
        <dbReference type="SAM" id="MobiDB-lite"/>
    </source>
</evidence>
<dbReference type="GeneID" id="13393748"/>
<accession>F9XEE1</accession>
<dbReference type="Proteomes" id="UP000008062">
    <property type="component" value="Chromosome 6"/>
</dbReference>
<gene>
    <name evidence="2" type="ORF">MYCGRDRAFT_93663</name>
</gene>
<dbReference type="KEGG" id="ztr:MYCGRDRAFT_93663"/>
<reference evidence="2 3" key="1">
    <citation type="journal article" date="2011" name="PLoS Genet.">
        <title>Finished genome of the fungal wheat pathogen Mycosphaerella graminicola reveals dispensome structure, chromosome plasticity, and stealth pathogenesis.</title>
        <authorList>
            <person name="Goodwin S.B."/>
            <person name="Ben M'barek S."/>
            <person name="Dhillon B."/>
            <person name="Wittenberg A.H.J."/>
            <person name="Crane C.F."/>
            <person name="Hane J.K."/>
            <person name="Foster A.J."/>
            <person name="Van der Lee T.A.J."/>
            <person name="Grimwood J."/>
            <person name="Aerts A."/>
            <person name="Antoniw J."/>
            <person name="Bailey A."/>
            <person name="Bluhm B."/>
            <person name="Bowler J."/>
            <person name="Bristow J."/>
            <person name="van der Burgt A."/>
            <person name="Canto-Canche B."/>
            <person name="Churchill A.C.L."/>
            <person name="Conde-Ferraez L."/>
            <person name="Cools H.J."/>
            <person name="Coutinho P.M."/>
            <person name="Csukai M."/>
            <person name="Dehal P."/>
            <person name="De Wit P."/>
            <person name="Donzelli B."/>
            <person name="van de Geest H.C."/>
            <person name="van Ham R.C.H.J."/>
            <person name="Hammond-Kosack K.E."/>
            <person name="Henrissat B."/>
            <person name="Kilian A."/>
            <person name="Kobayashi A.K."/>
            <person name="Koopmann E."/>
            <person name="Kourmpetis Y."/>
            <person name="Kuzniar A."/>
            <person name="Lindquist E."/>
            <person name="Lombard V."/>
            <person name="Maliepaard C."/>
            <person name="Martins N."/>
            <person name="Mehrabi R."/>
            <person name="Nap J.P.H."/>
            <person name="Ponomarenko A."/>
            <person name="Rudd J.J."/>
            <person name="Salamov A."/>
            <person name="Schmutz J."/>
            <person name="Schouten H.J."/>
            <person name="Shapiro H."/>
            <person name="Stergiopoulos I."/>
            <person name="Torriani S.F.F."/>
            <person name="Tu H."/>
            <person name="de Vries R.P."/>
            <person name="Waalwijk C."/>
            <person name="Ware S.B."/>
            <person name="Wiebenga A."/>
            <person name="Zwiers L.-H."/>
            <person name="Oliver R.P."/>
            <person name="Grigoriev I.V."/>
            <person name="Kema G.H.J."/>
        </authorList>
    </citation>
    <scope>NUCLEOTIDE SEQUENCE [LARGE SCALE GENOMIC DNA]</scope>
    <source>
        <strain evidence="3">CBS 115943 / IPO323</strain>
    </source>
</reference>
<proteinExistence type="predicted"/>
<name>F9XEE1_ZYMTI</name>
<keyword evidence="3" id="KW-1185">Reference proteome</keyword>
<evidence type="ECO:0000313" key="3">
    <source>
        <dbReference type="Proteomes" id="UP000008062"/>
    </source>
</evidence>